<dbReference type="InterPro" id="IPR016181">
    <property type="entry name" value="Acyl_CoA_acyltransferase"/>
</dbReference>
<organism evidence="2 3">
    <name type="scientific">Streptomyces durbertensis</name>
    <dbReference type="NCBI Taxonomy" id="2448886"/>
    <lineage>
        <taxon>Bacteria</taxon>
        <taxon>Bacillati</taxon>
        <taxon>Actinomycetota</taxon>
        <taxon>Actinomycetes</taxon>
        <taxon>Kitasatosporales</taxon>
        <taxon>Streptomycetaceae</taxon>
        <taxon>Streptomyces</taxon>
    </lineage>
</organism>
<dbReference type="InterPro" id="IPR000182">
    <property type="entry name" value="GNAT_dom"/>
</dbReference>
<comment type="caution">
    <text evidence="2">The sequence shown here is derived from an EMBL/GenBank/DDBJ whole genome shotgun (WGS) entry which is preliminary data.</text>
</comment>
<dbReference type="SUPFAM" id="SSF55729">
    <property type="entry name" value="Acyl-CoA N-acyltransferases (Nat)"/>
    <property type="match status" value="1"/>
</dbReference>
<protein>
    <submittedName>
        <fullName evidence="2">GNAT family N-acetyltransferase</fullName>
    </submittedName>
</protein>
<dbReference type="PROSITE" id="PS51186">
    <property type="entry name" value="GNAT"/>
    <property type="match status" value="1"/>
</dbReference>
<dbReference type="RefSeq" id="WP_182857119.1">
    <property type="nucleotide sequence ID" value="NZ_WMLF01000353.1"/>
</dbReference>
<reference evidence="3" key="1">
    <citation type="journal article" date="2020" name="Syst. Appl. Microbiol.">
        <title>Streptomyces alkaliterrae sp. nov., isolated from an alkaline soil, and emended descriptions of Streptomyces alkaliphilus, Streptomyces calidiresistens and Streptomyces durbertensis.</title>
        <authorList>
            <person name="Swiecimska M."/>
            <person name="Golinska P."/>
            <person name="Nouioui I."/>
            <person name="Wypij M."/>
            <person name="Rai M."/>
            <person name="Sangal V."/>
            <person name="Goodfellow M."/>
        </authorList>
    </citation>
    <scope>NUCLEOTIDE SEQUENCE [LARGE SCALE GENOMIC DNA]</scope>
    <source>
        <strain evidence="3">DSM 104538</strain>
    </source>
</reference>
<sequence>MELRMYTREDAAGVREMLLDMHESVHDGGSDRFRARERFAWFVDRWSGKESWSCVIGFDEGEPAGFAYGAAFGRGGWWKGSERPASIPPMESVFALSELLVVEKWRKTGLSDALHEALVDSRGDDVATLLVDVTHPKVLALYESWGYTKVDEQKPFEDSPVFAVMVKRLVGLP</sequence>
<accession>A0ABR6EKG2</accession>
<dbReference type="Gene3D" id="3.40.630.30">
    <property type="match status" value="1"/>
</dbReference>
<evidence type="ECO:0000313" key="3">
    <source>
        <dbReference type="Proteomes" id="UP000766698"/>
    </source>
</evidence>
<gene>
    <name evidence="2" type="ORF">GL263_20030</name>
</gene>
<evidence type="ECO:0000313" key="2">
    <source>
        <dbReference type="EMBL" id="MBB1245824.1"/>
    </source>
</evidence>
<name>A0ABR6EKG2_9ACTN</name>
<proteinExistence type="predicted"/>
<keyword evidence="3" id="KW-1185">Reference proteome</keyword>
<feature type="domain" description="N-acetyltransferase" evidence="1">
    <location>
        <begin position="1"/>
        <end position="170"/>
    </location>
</feature>
<dbReference type="EMBL" id="WMLF01000353">
    <property type="protein sequence ID" value="MBB1245824.1"/>
    <property type="molecule type" value="Genomic_DNA"/>
</dbReference>
<dbReference type="Proteomes" id="UP000766698">
    <property type="component" value="Unassembled WGS sequence"/>
</dbReference>
<evidence type="ECO:0000259" key="1">
    <source>
        <dbReference type="PROSITE" id="PS51186"/>
    </source>
</evidence>